<dbReference type="SUPFAM" id="SSF51419">
    <property type="entry name" value="PLP-binding barrel"/>
    <property type="match status" value="1"/>
</dbReference>
<dbReference type="GO" id="GO:0030170">
    <property type="term" value="F:pyridoxal phosphate binding"/>
    <property type="evidence" value="ECO:0007669"/>
    <property type="project" value="TreeGrafter"/>
</dbReference>
<dbReference type="InterPro" id="IPR000821">
    <property type="entry name" value="Ala_racemase"/>
</dbReference>
<evidence type="ECO:0000256" key="4">
    <source>
        <dbReference type="SAM" id="MobiDB-lite"/>
    </source>
</evidence>
<dbReference type="CDD" id="cd06815">
    <property type="entry name" value="PLPDE_III_AR_like_1"/>
    <property type="match status" value="1"/>
</dbReference>
<dbReference type="Pfam" id="PF01168">
    <property type="entry name" value="Ala_racemase_N"/>
    <property type="match status" value="1"/>
</dbReference>
<dbReference type="PANTHER" id="PTHR30511:SF3">
    <property type="entry name" value="LYSINE RACEMASE"/>
    <property type="match status" value="1"/>
</dbReference>
<proteinExistence type="predicted"/>
<dbReference type="GO" id="GO:0005829">
    <property type="term" value="C:cytosol"/>
    <property type="evidence" value="ECO:0007669"/>
    <property type="project" value="TreeGrafter"/>
</dbReference>
<organism evidence="6">
    <name type="scientific">freshwater metagenome</name>
    <dbReference type="NCBI Taxonomy" id="449393"/>
    <lineage>
        <taxon>unclassified sequences</taxon>
        <taxon>metagenomes</taxon>
        <taxon>ecological metagenomes</taxon>
    </lineage>
</organism>
<comment type="cofactor">
    <cofactor evidence="1">
        <name>pyridoxal 5'-phosphate</name>
        <dbReference type="ChEBI" id="CHEBI:597326"/>
    </cofactor>
</comment>
<evidence type="ECO:0000256" key="1">
    <source>
        <dbReference type="ARBA" id="ARBA00001933"/>
    </source>
</evidence>
<dbReference type="GO" id="GO:0008784">
    <property type="term" value="F:alanine racemase activity"/>
    <property type="evidence" value="ECO:0007669"/>
    <property type="project" value="TreeGrafter"/>
</dbReference>
<dbReference type="AlphaFoldDB" id="A0A6J5YIF6"/>
<evidence type="ECO:0000259" key="5">
    <source>
        <dbReference type="Pfam" id="PF01168"/>
    </source>
</evidence>
<reference evidence="6" key="1">
    <citation type="submission" date="2020-05" db="EMBL/GenBank/DDBJ databases">
        <authorList>
            <person name="Chiriac C."/>
            <person name="Salcher M."/>
            <person name="Ghai R."/>
            <person name="Kavagutti S V."/>
        </authorList>
    </citation>
    <scope>NUCLEOTIDE SEQUENCE</scope>
</reference>
<dbReference type="EMBL" id="CAEMXZ010000046">
    <property type="protein sequence ID" value="CAB4323459.1"/>
    <property type="molecule type" value="Genomic_DNA"/>
</dbReference>
<dbReference type="InterPro" id="IPR001608">
    <property type="entry name" value="Ala_racemase_N"/>
</dbReference>
<gene>
    <name evidence="6" type="ORF">UFOPK1392_01214</name>
</gene>
<dbReference type="InterPro" id="IPR029066">
    <property type="entry name" value="PLP-binding_barrel"/>
</dbReference>
<evidence type="ECO:0000256" key="3">
    <source>
        <dbReference type="ARBA" id="ARBA00023235"/>
    </source>
</evidence>
<dbReference type="Gene3D" id="3.20.20.10">
    <property type="entry name" value="Alanine racemase"/>
    <property type="match status" value="1"/>
</dbReference>
<feature type="region of interest" description="Disordered" evidence="4">
    <location>
        <begin position="262"/>
        <end position="286"/>
    </location>
</feature>
<accession>A0A6J5YIF6</accession>
<keyword evidence="3" id="KW-0413">Isomerase</keyword>
<feature type="domain" description="Alanine racemase N-terminal" evidence="5">
    <location>
        <begin position="8"/>
        <end position="224"/>
    </location>
</feature>
<keyword evidence="2" id="KW-0663">Pyridoxal phosphate</keyword>
<protein>
    <submittedName>
        <fullName evidence="6">Unannotated protein</fullName>
    </submittedName>
</protein>
<sequence length="367" mass="38527">MTAPRLEIELEAVRQNATVLVERLGRRGIGVVGVTKAVMAWPELAGVLIDSGVAGLGDSRLENLQKLRRDGSTAPLMMIRSPMLSQVDAMVHACDVSLNTELAVLSALSAAAIRYELPHAVVLMVELGDLREGVAIDDVVDMARCVTRLPGLVLTGIGTNLACQSGVVPDQNKMDELSGLADEVEAACGLTLDTVSGGNSANLGWALSSADVGRVNQLRLGEAILLGVDPLTRMPIDGLRQDAFRLVAEVIEVKTKPAEPWGEIGQTAFGPAAPTPAPSPDGHGRSTIETRRRAILAIGRQDIDPDGLTAPAGVILRGASSDHLVVEVADEPLTVGDELSFGLDYGALLRAATSPFVAKVARVVQPR</sequence>
<dbReference type="PANTHER" id="PTHR30511">
    <property type="entry name" value="ALANINE RACEMASE"/>
    <property type="match status" value="1"/>
</dbReference>
<evidence type="ECO:0000256" key="2">
    <source>
        <dbReference type="ARBA" id="ARBA00022898"/>
    </source>
</evidence>
<evidence type="ECO:0000313" key="6">
    <source>
        <dbReference type="EMBL" id="CAB4323459.1"/>
    </source>
</evidence>
<name>A0A6J5YIF6_9ZZZZ</name>